<dbReference type="PROSITE" id="PS00068">
    <property type="entry name" value="MDH"/>
    <property type="match status" value="1"/>
</dbReference>
<dbReference type="Pfam" id="PF02866">
    <property type="entry name" value="Ldh_1_C"/>
    <property type="match status" value="1"/>
</dbReference>
<feature type="non-terminal residue" evidence="9">
    <location>
        <position position="1"/>
    </location>
</feature>
<comment type="catalytic activity">
    <reaction evidence="7">
        <text>(S)-malate + NAD(+) = oxaloacetate + NADH + H(+)</text>
        <dbReference type="Rhea" id="RHEA:21432"/>
        <dbReference type="ChEBI" id="CHEBI:15378"/>
        <dbReference type="ChEBI" id="CHEBI:15589"/>
        <dbReference type="ChEBI" id="CHEBI:16452"/>
        <dbReference type="ChEBI" id="CHEBI:57540"/>
        <dbReference type="ChEBI" id="CHEBI:57945"/>
        <dbReference type="EC" id="1.1.1.37"/>
    </reaction>
</comment>
<dbReference type="PANTHER" id="PTHR11540:SF16">
    <property type="entry name" value="MALATE DEHYDROGENASE, MITOCHONDRIAL"/>
    <property type="match status" value="1"/>
</dbReference>
<evidence type="ECO:0000256" key="2">
    <source>
        <dbReference type="ARBA" id="ARBA00011738"/>
    </source>
</evidence>
<dbReference type="VEuPathDB" id="FungiDB:SeMB42_g07791"/>
<dbReference type="FunFam" id="3.90.110.10:FF:000001">
    <property type="entry name" value="Malate dehydrogenase"/>
    <property type="match status" value="1"/>
</dbReference>
<dbReference type="GO" id="GO:0005737">
    <property type="term" value="C:cytoplasm"/>
    <property type="evidence" value="ECO:0007669"/>
    <property type="project" value="TreeGrafter"/>
</dbReference>
<dbReference type="GO" id="GO:0006108">
    <property type="term" value="P:malate metabolic process"/>
    <property type="evidence" value="ECO:0007669"/>
    <property type="project" value="InterPro"/>
</dbReference>
<dbReference type="Gene3D" id="3.40.50.720">
    <property type="entry name" value="NAD(P)-binding Rossmann-like Domain"/>
    <property type="match status" value="1"/>
</dbReference>
<sequence length="214" mass="22574">TSTCPNAFICVISNPVNSTVPIVAEVLKAHNAYDPKKVFGVTTLDIVRASTFVSELKKTDAQSTKVTVIGGHSGVTIIPILSATGQSFSQAELDGLTKRIQYGGDEVVQAKSGAGSATLSMAYAGARFANSILEATVLGKTVTECAYVNSDVASADGLEYFSTETEFGKSGIVRIFPIPQLSDYEKKLYAAAVPELKANIEKGVEFVKKSKPAL</sequence>
<comment type="subunit">
    <text evidence="2">Homodimer.</text>
</comment>
<evidence type="ECO:0000256" key="5">
    <source>
        <dbReference type="ARBA" id="ARBA00023002"/>
    </source>
</evidence>
<organism evidence="9 10">
    <name type="scientific">Synchytrium endobioticum</name>
    <dbReference type="NCBI Taxonomy" id="286115"/>
    <lineage>
        <taxon>Eukaryota</taxon>
        <taxon>Fungi</taxon>
        <taxon>Fungi incertae sedis</taxon>
        <taxon>Chytridiomycota</taxon>
        <taxon>Chytridiomycota incertae sedis</taxon>
        <taxon>Chytridiomycetes</taxon>
        <taxon>Synchytriales</taxon>
        <taxon>Synchytriaceae</taxon>
        <taxon>Synchytrium</taxon>
    </lineage>
</organism>
<evidence type="ECO:0000256" key="7">
    <source>
        <dbReference type="ARBA" id="ARBA00048313"/>
    </source>
</evidence>
<dbReference type="InterPro" id="IPR001252">
    <property type="entry name" value="Malate_DH_AS"/>
</dbReference>
<keyword evidence="4" id="KW-0816">Tricarboxylic acid cycle</keyword>
<gene>
    <name evidence="9" type="ORF">SeMB42_g07791</name>
</gene>
<dbReference type="GO" id="GO:0030060">
    <property type="term" value="F:L-malate dehydrogenase (NAD+) activity"/>
    <property type="evidence" value="ECO:0007669"/>
    <property type="project" value="UniProtKB-EC"/>
</dbReference>
<evidence type="ECO:0000256" key="4">
    <source>
        <dbReference type="ARBA" id="ARBA00022532"/>
    </source>
</evidence>
<keyword evidence="10" id="KW-1185">Reference proteome</keyword>
<comment type="caution">
    <text evidence="9">The sequence shown here is derived from an EMBL/GenBank/DDBJ whole genome shotgun (WGS) entry which is preliminary data.</text>
</comment>
<dbReference type="EC" id="1.1.1.37" evidence="3"/>
<evidence type="ECO:0000256" key="1">
    <source>
        <dbReference type="ARBA" id="ARBA00008824"/>
    </source>
</evidence>
<dbReference type="AlphaFoldDB" id="A0A507BZQ8"/>
<proteinExistence type="inferred from homology"/>
<dbReference type="Proteomes" id="UP000317494">
    <property type="component" value="Unassembled WGS sequence"/>
</dbReference>
<dbReference type="GO" id="GO:0006099">
    <property type="term" value="P:tricarboxylic acid cycle"/>
    <property type="evidence" value="ECO:0007669"/>
    <property type="project" value="UniProtKB-KW"/>
</dbReference>
<evidence type="ECO:0000256" key="6">
    <source>
        <dbReference type="ARBA" id="ARBA00023027"/>
    </source>
</evidence>
<accession>A0A507BZQ8</accession>
<dbReference type="InterPro" id="IPR015955">
    <property type="entry name" value="Lactate_DH/Glyco_Ohase_4_C"/>
</dbReference>
<dbReference type="SUPFAM" id="SSF51735">
    <property type="entry name" value="NAD(P)-binding Rossmann-fold domains"/>
    <property type="match status" value="1"/>
</dbReference>
<evidence type="ECO:0000313" key="9">
    <source>
        <dbReference type="EMBL" id="TPX31226.1"/>
    </source>
</evidence>
<feature type="domain" description="Lactate/malate dehydrogenase C-terminal" evidence="8">
    <location>
        <begin position="42"/>
        <end position="207"/>
    </location>
</feature>
<reference evidence="9 10" key="1">
    <citation type="journal article" date="2019" name="Sci. Rep.">
        <title>Comparative genomics of chytrid fungi reveal insights into the obligate biotrophic and pathogenic lifestyle of Synchytrium endobioticum.</title>
        <authorList>
            <person name="van de Vossenberg B.T.L.H."/>
            <person name="Warris S."/>
            <person name="Nguyen H.D.T."/>
            <person name="van Gent-Pelzer M.P.E."/>
            <person name="Joly D.L."/>
            <person name="van de Geest H.C."/>
            <person name="Bonants P.J.M."/>
            <person name="Smith D.S."/>
            <person name="Levesque C.A."/>
            <person name="van der Lee T.A.J."/>
        </authorList>
    </citation>
    <scope>NUCLEOTIDE SEQUENCE [LARGE SCALE GENOMIC DNA]</scope>
    <source>
        <strain evidence="9 10">MB42</strain>
    </source>
</reference>
<dbReference type="InterPro" id="IPR036291">
    <property type="entry name" value="NAD(P)-bd_dom_sf"/>
</dbReference>
<keyword evidence="6" id="KW-0520">NAD</keyword>
<evidence type="ECO:0000256" key="3">
    <source>
        <dbReference type="ARBA" id="ARBA00012995"/>
    </source>
</evidence>
<dbReference type="STRING" id="286115.A0A507BZQ8"/>
<name>A0A507BZQ8_9FUNG</name>
<dbReference type="PANTHER" id="PTHR11540">
    <property type="entry name" value="MALATE AND LACTATE DEHYDROGENASE"/>
    <property type="match status" value="1"/>
</dbReference>
<dbReference type="EMBL" id="QEAN01000626">
    <property type="protein sequence ID" value="TPX31226.1"/>
    <property type="molecule type" value="Genomic_DNA"/>
</dbReference>
<dbReference type="SUPFAM" id="SSF56327">
    <property type="entry name" value="LDH C-terminal domain-like"/>
    <property type="match status" value="1"/>
</dbReference>
<keyword evidence="5" id="KW-0560">Oxidoreductase</keyword>
<evidence type="ECO:0000313" key="10">
    <source>
        <dbReference type="Proteomes" id="UP000317494"/>
    </source>
</evidence>
<dbReference type="Gene3D" id="3.90.110.10">
    <property type="entry name" value="Lactate dehydrogenase/glycoside hydrolase, family 4, C-terminal"/>
    <property type="match status" value="1"/>
</dbReference>
<protein>
    <recommendedName>
        <fullName evidence="3">malate dehydrogenase</fullName>
        <ecNumber evidence="3">1.1.1.37</ecNumber>
    </recommendedName>
</protein>
<evidence type="ECO:0000259" key="8">
    <source>
        <dbReference type="Pfam" id="PF02866"/>
    </source>
</evidence>
<dbReference type="InterPro" id="IPR022383">
    <property type="entry name" value="Lactate/malate_DH_C"/>
</dbReference>
<comment type="similarity">
    <text evidence="1">Belongs to the LDH/MDH superfamily. MDH type 1 family.</text>
</comment>